<dbReference type="PROSITE" id="PS51257">
    <property type="entry name" value="PROKAR_LIPOPROTEIN"/>
    <property type="match status" value="1"/>
</dbReference>
<proteinExistence type="predicted"/>
<sequence>MKKLAYTFLLLLTASTIITSCRDKKTAGEKIEDGIEEVGDGIEDAADEVEDAID</sequence>
<name>A0ABY9Y0D1_9FLAO</name>
<evidence type="ECO:0000313" key="1">
    <source>
        <dbReference type="EMBL" id="WNH09342.1"/>
    </source>
</evidence>
<gene>
    <name evidence="2" type="ORF">RHP49_10635</name>
    <name evidence="1" type="ORF">RHP51_00920</name>
</gene>
<protein>
    <recommendedName>
        <fullName evidence="5">Entericidin EcnAB</fullName>
    </recommendedName>
</protein>
<evidence type="ECO:0000313" key="4">
    <source>
        <dbReference type="Proteomes" id="UP001303407"/>
    </source>
</evidence>
<dbReference type="EMBL" id="CP134536">
    <property type="protein sequence ID" value="WNH11363.1"/>
    <property type="molecule type" value="Genomic_DNA"/>
</dbReference>
<evidence type="ECO:0000313" key="2">
    <source>
        <dbReference type="EMBL" id="WNH11363.1"/>
    </source>
</evidence>
<evidence type="ECO:0000313" key="3">
    <source>
        <dbReference type="Proteomes" id="UP001302806"/>
    </source>
</evidence>
<dbReference type="Proteomes" id="UP001302806">
    <property type="component" value="Chromosome"/>
</dbReference>
<accession>A0ABY9Y0D1</accession>
<organism evidence="2 4">
    <name type="scientific">Thalassobellus suaedae</name>
    <dbReference type="NCBI Taxonomy" id="3074124"/>
    <lineage>
        <taxon>Bacteria</taxon>
        <taxon>Pseudomonadati</taxon>
        <taxon>Bacteroidota</taxon>
        <taxon>Flavobacteriia</taxon>
        <taxon>Flavobacteriales</taxon>
        <taxon>Flavobacteriaceae</taxon>
        <taxon>Thalassobellus</taxon>
    </lineage>
</organism>
<reference evidence="3 4" key="1">
    <citation type="submission" date="2023-09" db="EMBL/GenBank/DDBJ databases">
        <title>Thalassobella suaedae gen. nov., sp. nov., a marine bacterium of the family Flavobacteriaceae isolated from a halophyte Suaeda japonica.</title>
        <authorList>
            <person name="Lee S.Y."/>
            <person name="Hwang C.Y."/>
        </authorList>
    </citation>
    <scope>NUCLEOTIDE SEQUENCE [LARGE SCALE GENOMIC DNA]</scope>
    <source>
        <strain evidence="2 4">HL-DH10</strain>
        <strain evidence="1 3">HL-DH14</strain>
    </source>
</reference>
<keyword evidence="4" id="KW-1185">Reference proteome</keyword>
<dbReference type="Proteomes" id="UP001303407">
    <property type="component" value="Chromosome"/>
</dbReference>
<evidence type="ECO:0008006" key="5">
    <source>
        <dbReference type="Google" id="ProtNLM"/>
    </source>
</evidence>
<dbReference type="RefSeq" id="WP_415861341.1">
    <property type="nucleotide sequence ID" value="NZ_CP134536.1"/>
</dbReference>
<dbReference type="EMBL" id="CP134537">
    <property type="protein sequence ID" value="WNH09342.1"/>
    <property type="molecule type" value="Genomic_DNA"/>
</dbReference>